<comment type="similarity">
    <text evidence="1">Belongs to the universal stress protein A family.</text>
</comment>
<evidence type="ECO:0000259" key="2">
    <source>
        <dbReference type="Pfam" id="PF00582"/>
    </source>
</evidence>
<dbReference type="PRINTS" id="PR01438">
    <property type="entry name" value="UNVRSLSTRESS"/>
</dbReference>
<organism evidence="3 4">
    <name type="scientific">Paractinoplanes rishiriensis</name>
    <dbReference type="NCBI Taxonomy" id="1050105"/>
    <lineage>
        <taxon>Bacteria</taxon>
        <taxon>Bacillati</taxon>
        <taxon>Actinomycetota</taxon>
        <taxon>Actinomycetes</taxon>
        <taxon>Micromonosporales</taxon>
        <taxon>Micromonosporaceae</taxon>
        <taxon>Paractinoplanes</taxon>
    </lineage>
</organism>
<protein>
    <recommendedName>
        <fullName evidence="2">UspA domain-containing protein</fullName>
    </recommendedName>
</protein>
<dbReference type="EMBL" id="BOMV01000057">
    <property type="protein sequence ID" value="GIE97712.1"/>
    <property type="molecule type" value="Genomic_DNA"/>
</dbReference>
<keyword evidence="4" id="KW-1185">Reference proteome</keyword>
<evidence type="ECO:0000313" key="3">
    <source>
        <dbReference type="EMBL" id="GIE97712.1"/>
    </source>
</evidence>
<reference evidence="3" key="1">
    <citation type="submission" date="2021-01" db="EMBL/GenBank/DDBJ databases">
        <title>Whole genome shotgun sequence of Actinoplanes rishiriensis NBRC 108556.</title>
        <authorList>
            <person name="Komaki H."/>
            <person name="Tamura T."/>
        </authorList>
    </citation>
    <scope>NUCLEOTIDE SEQUENCE</scope>
    <source>
        <strain evidence="3">NBRC 108556</strain>
    </source>
</reference>
<dbReference type="SUPFAM" id="SSF52402">
    <property type="entry name" value="Adenine nucleotide alpha hydrolases-like"/>
    <property type="match status" value="2"/>
</dbReference>
<dbReference type="Pfam" id="PF00582">
    <property type="entry name" value="Usp"/>
    <property type="match status" value="2"/>
</dbReference>
<gene>
    <name evidence="3" type="ORF">Ari01nite_51770</name>
</gene>
<name>A0A919K1W7_9ACTN</name>
<dbReference type="RefSeq" id="WP_239163020.1">
    <property type="nucleotide sequence ID" value="NZ_BOMV01000057.1"/>
</dbReference>
<dbReference type="Proteomes" id="UP000636960">
    <property type="component" value="Unassembled WGS sequence"/>
</dbReference>
<feature type="domain" description="UspA" evidence="2">
    <location>
        <begin position="77"/>
        <end position="180"/>
    </location>
</feature>
<dbReference type="InterPro" id="IPR006015">
    <property type="entry name" value="Universal_stress_UspA"/>
</dbReference>
<evidence type="ECO:0000313" key="4">
    <source>
        <dbReference type="Proteomes" id="UP000636960"/>
    </source>
</evidence>
<dbReference type="InterPro" id="IPR006016">
    <property type="entry name" value="UspA"/>
</dbReference>
<evidence type="ECO:0000256" key="1">
    <source>
        <dbReference type="ARBA" id="ARBA00008791"/>
    </source>
</evidence>
<feature type="domain" description="UspA" evidence="2">
    <location>
        <begin position="25"/>
        <end position="70"/>
    </location>
</feature>
<proteinExistence type="inferred from homology"/>
<dbReference type="Gene3D" id="3.40.50.620">
    <property type="entry name" value="HUPs"/>
    <property type="match status" value="2"/>
</dbReference>
<comment type="caution">
    <text evidence="3">The sequence shown here is derived from an EMBL/GenBank/DDBJ whole genome shotgun (WGS) entry which is preliminary data.</text>
</comment>
<accession>A0A919K1W7</accession>
<dbReference type="AlphaFoldDB" id="A0A919K1W7"/>
<dbReference type="InterPro" id="IPR014729">
    <property type="entry name" value="Rossmann-like_a/b/a_fold"/>
</dbReference>
<sequence>MHEARAVAGDLEVEGNPLIGNAAARLLEESAHAELTVLGSRGRGGLGSLLLGSVSRRVATHAAGPVVVVRGRDEGPVVAGVDDSPGADIVRRAAFEAAAGRDTGLFVVRSYLPEAPLWLGDVATAVAEGQERAGLTEQPAPWRARFPEVPVQPVLTHETAASALVTASERAQLVIVGSRGPGCICCTTPNVRF</sequence>